<dbReference type="InterPro" id="IPR053192">
    <property type="entry name" value="Vacuole_Formation_Reg"/>
</dbReference>
<dbReference type="EMBL" id="JAVXUP010000639">
    <property type="protein sequence ID" value="KAK3023708.1"/>
    <property type="molecule type" value="Genomic_DNA"/>
</dbReference>
<sequence length="511" mass="58899">MELQHFSHKHPLFFREIIPNEDGGDEKACCCNGCLEVISSAYYGCSQCEFFLHKLCAELPQVIEHPLHPEHPLTLHKASSRVCDVCDNRWRNFGYRCSECNFDMDIICASAMERKIDHPSHEHPLTPVRRTALLRCDACCQEHQGRWYQCTTCVHFWIHRDCASLPSTIQRSDHKHPLTLSYSIPSQYTKFDPLCDICRKRLRRFSWVYYCGKCRYFTHVTCAPPKIVPLMSIHSPEIEGHDSNRLYLPPDDINSVSVINSLLEGLGLGENERAIELNHISHDHPLILFDVQTEESESYPGKNFKNDDILCEACVKPVISPFYKCSLCNFVLHKCCAELPTKLQHPFHPQHQLILLGKSPKWWGLFLCDGCGHFCNGFSFGCVDCEYYLDVSCGSLPSTITHEAHRDHLLHFKENLSGPCNACASGIGFPRRGFGCNTCDFELHTFCSLFPRTLRHRYDEHSLILTYSPVEDREADEYYCEICEEEMNPRLWSMMECILLEDGEDTHLEAY</sequence>
<dbReference type="PANTHER" id="PTHR32410">
    <property type="entry name" value="CYSTEINE/HISTIDINE-RICH C1 DOMAIN FAMILY PROTEIN"/>
    <property type="match status" value="1"/>
</dbReference>
<dbReference type="Pfam" id="PF03107">
    <property type="entry name" value="C1_2"/>
    <property type="match status" value="5"/>
</dbReference>
<proteinExistence type="predicted"/>
<comment type="caution">
    <text evidence="3">The sequence shown here is derived from an EMBL/GenBank/DDBJ whole genome shotgun (WGS) entry which is preliminary data.</text>
</comment>
<dbReference type="InterPro" id="IPR046349">
    <property type="entry name" value="C1-like_sf"/>
</dbReference>
<feature type="domain" description="DC1" evidence="2">
    <location>
        <begin position="6"/>
        <end position="57"/>
    </location>
</feature>
<dbReference type="AlphaFoldDB" id="A0AA88WDC3"/>
<feature type="domain" description="DC1" evidence="2">
    <location>
        <begin position="281"/>
        <end position="337"/>
    </location>
</feature>
<protein>
    <recommendedName>
        <fullName evidence="2">DC1 domain-containing protein</fullName>
    </recommendedName>
</protein>
<keyword evidence="1" id="KW-0677">Repeat</keyword>
<organism evidence="3 4">
    <name type="scientific">Escallonia herrerae</name>
    <dbReference type="NCBI Taxonomy" id="1293975"/>
    <lineage>
        <taxon>Eukaryota</taxon>
        <taxon>Viridiplantae</taxon>
        <taxon>Streptophyta</taxon>
        <taxon>Embryophyta</taxon>
        <taxon>Tracheophyta</taxon>
        <taxon>Spermatophyta</taxon>
        <taxon>Magnoliopsida</taxon>
        <taxon>eudicotyledons</taxon>
        <taxon>Gunneridae</taxon>
        <taxon>Pentapetalae</taxon>
        <taxon>asterids</taxon>
        <taxon>campanulids</taxon>
        <taxon>Escalloniales</taxon>
        <taxon>Escalloniaceae</taxon>
        <taxon>Escallonia</taxon>
    </lineage>
</organism>
<name>A0AA88WDC3_9ASTE</name>
<feature type="domain" description="DC1" evidence="2">
    <location>
        <begin position="174"/>
        <end position="223"/>
    </location>
</feature>
<gene>
    <name evidence="3" type="ORF">RJ639_042718</name>
</gene>
<dbReference type="PANTHER" id="PTHR32410:SF216">
    <property type="entry name" value="PHORBOL-ESTER_DAG-TYPE DOMAIN-CONTAINING PROTEIN"/>
    <property type="match status" value="1"/>
</dbReference>
<feature type="domain" description="DC1" evidence="2">
    <location>
        <begin position="119"/>
        <end position="163"/>
    </location>
</feature>
<dbReference type="InterPro" id="IPR004146">
    <property type="entry name" value="DC1"/>
</dbReference>
<evidence type="ECO:0000313" key="4">
    <source>
        <dbReference type="Proteomes" id="UP001188597"/>
    </source>
</evidence>
<dbReference type="Proteomes" id="UP001188597">
    <property type="component" value="Unassembled WGS sequence"/>
</dbReference>
<reference evidence="3" key="1">
    <citation type="submission" date="2022-12" db="EMBL/GenBank/DDBJ databases">
        <title>Draft genome assemblies for two species of Escallonia (Escalloniales).</title>
        <authorList>
            <person name="Chanderbali A."/>
            <person name="Dervinis C."/>
            <person name="Anghel I."/>
            <person name="Soltis D."/>
            <person name="Soltis P."/>
            <person name="Zapata F."/>
        </authorList>
    </citation>
    <scope>NUCLEOTIDE SEQUENCE</scope>
    <source>
        <strain evidence="3">UCBG64.0493</strain>
        <tissue evidence="3">Leaf</tissue>
    </source>
</reference>
<evidence type="ECO:0000259" key="2">
    <source>
        <dbReference type="Pfam" id="PF03107"/>
    </source>
</evidence>
<feature type="domain" description="DC1" evidence="2">
    <location>
        <begin position="66"/>
        <end position="109"/>
    </location>
</feature>
<keyword evidence="4" id="KW-1185">Reference proteome</keyword>
<accession>A0AA88WDC3</accession>
<evidence type="ECO:0000313" key="3">
    <source>
        <dbReference type="EMBL" id="KAK3023708.1"/>
    </source>
</evidence>
<dbReference type="SUPFAM" id="SSF57889">
    <property type="entry name" value="Cysteine-rich domain"/>
    <property type="match status" value="5"/>
</dbReference>
<evidence type="ECO:0000256" key="1">
    <source>
        <dbReference type="ARBA" id="ARBA00022737"/>
    </source>
</evidence>